<evidence type="ECO:0008006" key="4">
    <source>
        <dbReference type="Google" id="ProtNLM"/>
    </source>
</evidence>
<evidence type="ECO:0000313" key="2">
    <source>
        <dbReference type="EMBL" id="KXA92951.1"/>
    </source>
</evidence>
<accession>A0A133UFF3</accession>
<evidence type="ECO:0000313" key="3">
    <source>
        <dbReference type="Proteomes" id="UP000070373"/>
    </source>
</evidence>
<feature type="region of interest" description="Disordered" evidence="1">
    <location>
        <begin position="1"/>
        <end position="21"/>
    </location>
</feature>
<protein>
    <recommendedName>
        <fullName evidence="4">PIN domain-containing protein</fullName>
    </recommendedName>
</protein>
<dbReference type="EMBL" id="LHXN01000022">
    <property type="protein sequence ID" value="KXA92951.1"/>
    <property type="molecule type" value="Genomic_DNA"/>
</dbReference>
<sequence length="281" mass="32465">MSSLLKYDTQPNGTGNEMPTRDFGAVCDTSVLTDRKSFNRAQDLFASSGLYIPSPTYSWLSRSQLIQVRGQTVKYSLLKQLVRERELYPIHLPKIYDEIGRQIMFETNYNVSLTDIRALLLSSHLQIPVITFDDDLINRVSKEIGIKTIHRFEAHSNWLAIRGVLQLYRELSFKSSKRFHEQLEDELDFPKIISIIKKAHRKEIKNTEKSTQRISQGQKDSGVLDLHYLGWNILPCIQEYHDQAIVRPSITQQICERAILLIAKPAKHENPKKMGIDKKKS</sequence>
<organism evidence="2 3">
    <name type="scientific">candidate division MSBL1 archaeon SCGC-AAA259E17</name>
    <dbReference type="NCBI Taxonomy" id="1698263"/>
    <lineage>
        <taxon>Archaea</taxon>
        <taxon>Methanobacteriati</taxon>
        <taxon>Methanobacteriota</taxon>
        <taxon>candidate division MSBL1</taxon>
    </lineage>
</organism>
<dbReference type="AlphaFoldDB" id="A0A133UFF3"/>
<reference evidence="2 3" key="1">
    <citation type="journal article" date="2016" name="Sci. Rep.">
        <title>Metabolic traits of an uncultured archaeal lineage -MSBL1- from brine pools of the Red Sea.</title>
        <authorList>
            <person name="Mwirichia R."/>
            <person name="Alam I."/>
            <person name="Rashid M."/>
            <person name="Vinu M."/>
            <person name="Ba-Alawi W."/>
            <person name="Anthony Kamau A."/>
            <person name="Kamanda Ngugi D."/>
            <person name="Goker M."/>
            <person name="Klenk H.P."/>
            <person name="Bajic V."/>
            <person name="Stingl U."/>
        </authorList>
    </citation>
    <scope>NUCLEOTIDE SEQUENCE [LARGE SCALE GENOMIC DNA]</scope>
    <source>
        <strain evidence="2">SCGC-AAA259E17</strain>
    </source>
</reference>
<feature type="compositionally biased region" description="Polar residues" evidence="1">
    <location>
        <begin position="1"/>
        <end position="17"/>
    </location>
</feature>
<name>A0A133UFF3_9EURY</name>
<comment type="caution">
    <text evidence="2">The sequence shown here is derived from an EMBL/GenBank/DDBJ whole genome shotgun (WGS) entry which is preliminary data.</text>
</comment>
<keyword evidence="3" id="KW-1185">Reference proteome</keyword>
<dbReference type="Proteomes" id="UP000070373">
    <property type="component" value="Unassembled WGS sequence"/>
</dbReference>
<proteinExistence type="predicted"/>
<evidence type="ECO:0000256" key="1">
    <source>
        <dbReference type="SAM" id="MobiDB-lite"/>
    </source>
</evidence>
<gene>
    <name evidence="2" type="ORF">AKJ64_01765</name>
</gene>